<dbReference type="RefSeq" id="WP_376872471.1">
    <property type="nucleotide sequence ID" value="NZ_JBHUHP010000003.1"/>
</dbReference>
<evidence type="ECO:0000313" key="3">
    <source>
        <dbReference type="Proteomes" id="UP001597402"/>
    </source>
</evidence>
<keyword evidence="3" id="KW-1185">Reference proteome</keyword>
<reference evidence="3" key="1">
    <citation type="journal article" date="2019" name="Int. J. Syst. Evol. Microbiol.">
        <title>The Global Catalogue of Microorganisms (GCM) 10K type strain sequencing project: providing services to taxonomists for standard genome sequencing and annotation.</title>
        <authorList>
            <consortium name="The Broad Institute Genomics Platform"/>
            <consortium name="The Broad Institute Genome Sequencing Center for Infectious Disease"/>
            <person name="Wu L."/>
            <person name="Ma J."/>
        </authorList>
    </citation>
    <scope>NUCLEOTIDE SEQUENCE [LARGE SCALE GENOMIC DNA]</scope>
    <source>
        <strain evidence="3">JCM 3338</strain>
    </source>
</reference>
<dbReference type="EMBL" id="JBHUHP010000003">
    <property type="protein sequence ID" value="MFD2090803.1"/>
    <property type="molecule type" value="Genomic_DNA"/>
</dbReference>
<feature type="region of interest" description="Disordered" evidence="1">
    <location>
        <begin position="53"/>
        <end position="87"/>
    </location>
</feature>
<organism evidence="2 3">
    <name type="scientific">Blastococcus deserti</name>
    <dbReference type="NCBI Taxonomy" id="2259033"/>
    <lineage>
        <taxon>Bacteria</taxon>
        <taxon>Bacillati</taxon>
        <taxon>Actinomycetota</taxon>
        <taxon>Actinomycetes</taxon>
        <taxon>Geodermatophilales</taxon>
        <taxon>Geodermatophilaceae</taxon>
        <taxon>Blastococcus</taxon>
    </lineage>
</organism>
<name>A0ABW4X887_9ACTN</name>
<sequence length="87" mass="9625">MREAHTVLWWLPAGVRLTALRHHGPTPYAFTVRRAFPAPGDVVGRPSDDDWFCRAGPPSRQRRKAPSRLGRGPFVCRRSVTPPPGGG</sequence>
<protein>
    <submittedName>
        <fullName evidence="2">Uncharacterized protein</fullName>
    </submittedName>
</protein>
<evidence type="ECO:0000256" key="1">
    <source>
        <dbReference type="SAM" id="MobiDB-lite"/>
    </source>
</evidence>
<proteinExistence type="predicted"/>
<accession>A0ABW4X887</accession>
<dbReference type="Proteomes" id="UP001597402">
    <property type="component" value="Unassembled WGS sequence"/>
</dbReference>
<comment type="caution">
    <text evidence="2">The sequence shown here is derived from an EMBL/GenBank/DDBJ whole genome shotgun (WGS) entry which is preliminary data.</text>
</comment>
<gene>
    <name evidence="2" type="ORF">ACFSHS_04375</name>
</gene>
<evidence type="ECO:0000313" key="2">
    <source>
        <dbReference type="EMBL" id="MFD2090803.1"/>
    </source>
</evidence>